<evidence type="ECO:0000313" key="1">
    <source>
        <dbReference type="EMBL" id="WGX74630.1"/>
    </source>
</evidence>
<proteinExistence type="predicted"/>
<name>A0ABY8QZC7_PARBF</name>
<protein>
    <submittedName>
        <fullName evidence="1">Uncharacterized protein</fullName>
    </submittedName>
</protein>
<keyword evidence="2" id="KW-1185">Reference proteome</keyword>
<evidence type="ECO:0000313" key="2">
    <source>
        <dbReference type="Proteomes" id="UP001239169"/>
    </source>
</evidence>
<gene>
    <name evidence="1" type="ORF">QJS64_10620</name>
</gene>
<organism evidence="1 2">
    <name type="scientific">Paraclostridium bifermentans</name>
    <name type="common">Clostridium bifermentans</name>
    <dbReference type="NCBI Taxonomy" id="1490"/>
    <lineage>
        <taxon>Bacteria</taxon>
        <taxon>Bacillati</taxon>
        <taxon>Bacillota</taxon>
        <taxon>Clostridia</taxon>
        <taxon>Peptostreptococcales</taxon>
        <taxon>Peptostreptococcaceae</taxon>
        <taxon>Paraclostridium</taxon>
    </lineage>
</organism>
<sequence>MNKYVENIEENHGCDIEIEKEKIEKYAKYIGYNKKEIYCARVEALYIYKTHNKKRPLKVSMIIY</sequence>
<dbReference type="EMBL" id="CP124685">
    <property type="protein sequence ID" value="WGX74630.1"/>
    <property type="molecule type" value="Genomic_DNA"/>
</dbReference>
<dbReference type="Proteomes" id="UP001239169">
    <property type="component" value="Chromosome"/>
</dbReference>
<reference evidence="1 2" key="1">
    <citation type="submission" date="2023-04" db="EMBL/GenBank/DDBJ databases">
        <title>Bacteria Genome Submission.</title>
        <authorList>
            <person name="Isaac P."/>
        </authorList>
    </citation>
    <scope>NUCLEOTIDE SEQUENCE [LARGE SCALE GENOMIC DNA]</scope>
    <source>
        <strain evidence="1 2">SampleS7P1</strain>
    </source>
</reference>
<accession>A0ABY8QZC7</accession>